<organism evidence="1 2">
    <name type="scientific">Stylonychia lemnae</name>
    <name type="common">Ciliate</name>
    <dbReference type="NCBI Taxonomy" id="5949"/>
    <lineage>
        <taxon>Eukaryota</taxon>
        <taxon>Sar</taxon>
        <taxon>Alveolata</taxon>
        <taxon>Ciliophora</taxon>
        <taxon>Intramacronucleata</taxon>
        <taxon>Spirotrichea</taxon>
        <taxon>Stichotrichia</taxon>
        <taxon>Sporadotrichida</taxon>
        <taxon>Oxytrichidae</taxon>
        <taxon>Stylonychinae</taxon>
        <taxon>Stylonychia</taxon>
    </lineage>
</organism>
<dbReference type="EMBL" id="CCKQ01002774">
    <property type="protein sequence ID" value="CDW73879.1"/>
    <property type="molecule type" value="Genomic_DNA"/>
</dbReference>
<proteinExistence type="predicted"/>
<name>A0A077ZVJ2_STYLE</name>
<dbReference type="OrthoDB" id="320982at2759"/>
<sequence>MSYKDSIQLFRNVSLTFPTFNLLHLRLSLPYFGEFILQHQLLKTFVYFGMASASFCLIKLMASGVQSVGLYLKTFFNAKKYTSSQMEFSIGSMNQSKYYAVIYGTSNRAGRSFAKYLAGKGFNLILIDRDIEVLMNFEKELKSEFEERKIQICSIELNKFDVDQLRAKLLPLKDLPVKLFVNCKNTKKNAVKHQERDNDPLAINSGNVNQSLMEVQTGEELISKEEVYFSTRENIDGYSALASVFLYQMRRDSVNPAVINVDSDEKINLSKLKRGQLLFLSTLQYQDTFTTLLSRQYKDVATINVKVNFQSLKDNLTKQKQMCDQTFQYLGVLDTISVQ</sequence>
<keyword evidence="2" id="KW-1185">Reference proteome</keyword>
<dbReference type="AlphaFoldDB" id="A0A077ZVJ2"/>
<gene>
    <name evidence="1" type="primary">Contig18123.g19267</name>
    <name evidence="1" type="ORF">STYLEM_2868</name>
</gene>
<dbReference type="InterPro" id="IPR036291">
    <property type="entry name" value="NAD(P)-bd_dom_sf"/>
</dbReference>
<dbReference type="SUPFAM" id="SSF51735">
    <property type="entry name" value="NAD(P)-binding Rossmann-fold domains"/>
    <property type="match status" value="1"/>
</dbReference>
<accession>A0A077ZVJ2</accession>
<protein>
    <submittedName>
        <fullName evidence="1">Uncharacterized protein</fullName>
    </submittedName>
</protein>
<dbReference type="InParanoid" id="A0A077ZVJ2"/>
<evidence type="ECO:0000313" key="1">
    <source>
        <dbReference type="EMBL" id="CDW73879.1"/>
    </source>
</evidence>
<dbReference type="Proteomes" id="UP000039865">
    <property type="component" value="Unassembled WGS sequence"/>
</dbReference>
<evidence type="ECO:0000313" key="2">
    <source>
        <dbReference type="Proteomes" id="UP000039865"/>
    </source>
</evidence>
<reference evidence="1 2" key="1">
    <citation type="submission" date="2014-06" db="EMBL/GenBank/DDBJ databases">
        <authorList>
            <person name="Swart Estienne"/>
        </authorList>
    </citation>
    <scope>NUCLEOTIDE SEQUENCE [LARGE SCALE GENOMIC DNA]</scope>
    <source>
        <strain evidence="1 2">130c</strain>
    </source>
</reference>
<dbReference type="Gene3D" id="3.40.50.720">
    <property type="entry name" value="NAD(P)-binding Rossmann-like Domain"/>
    <property type="match status" value="1"/>
</dbReference>